<dbReference type="EC" id="5.6.2.4" evidence="9"/>
<evidence type="ECO:0000256" key="6">
    <source>
        <dbReference type="ARBA" id="ARBA00023125"/>
    </source>
</evidence>
<dbReference type="InterPro" id="IPR027417">
    <property type="entry name" value="P-loop_NTPase"/>
</dbReference>
<evidence type="ECO:0000256" key="4">
    <source>
        <dbReference type="ARBA" id="ARBA00022806"/>
    </source>
</evidence>
<dbReference type="Pfam" id="PF00580">
    <property type="entry name" value="UvrD-helicase"/>
    <property type="match status" value="1"/>
</dbReference>
<dbReference type="GO" id="GO:0000725">
    <property type="term" value="P:recombinational repair"/>
    <property type="evidence" value="ECO:0007669"/>
    <property type="project" value="TreeGrafter"/>
</dbReference>
<dbReference type="InterPro" id="IPR014017">
    <property type="entry name" value="DNA_helicase_UvrD-like_C"/>
</dbReference>
<proteinExistence type="inferred from homology"/>
<comment type="catalytic activity">
    <reaction evidence="8">
        <text>Couples ATP hydrolysis with the unwinding of duplex DNA by translocating in the 3'-5' direction.</text>
        <dbReference type="EC" id="5.6.2.4"/>
    </reaction>
</comment>
<dbReference type="PROSITE" id="PS51198">
    <property type="entry name" value="UVRD_HELICASE_ATP_BIND"/>
    <property type="match status" value="1"/>
</dbReference>
<keyword evidence="4" id="KW-0347">Helicase</keyword>
<evidence type="ECO:0000256" key="11">
    <source>
        <dbReference type="SAM" id="MobiDB-lite"/>
    </source>
</evidence>
<evidence type="ECO:0000256" key="5">
    <source>
        <dbReference type="ARBA" id="ARBA00022840"/>
    </source>
</evidence>
<dbReference type="InterPro" id="IPR014016">
    <property type="entry name" value="UvrD-like_ATP-bd"/>
</dbReference>
<dbReference type="PANTHER" id="PTHR11070:SF2">
    <property type="entry name" value="ATP-DEPENDENT DNA HELICASE SRS2"/>
    <property type="match status" value="1"/>
</dbReference>
<evidence type="ECO:0000256" key="8">
    <source>
        <dbReference type="ARBA" id="ARBA00034617"/>
    </source>
</evidence>
<comment type="catalytic activity">
    <reaction evidence="10">
        <text>ATP + H2O = ADP + phosphate + H(+)</text>
        <dbReference type="Rhea" id="RHEA:13065"/>
        <dbReference type="ChEBI" id="CHEBI:15377"/>
        <dbReference type="ChEBI" id="CHEBI:15378"/>
        <dbReference type="ChEBI" id="CHEBI:30616"/>
        <dbReference type="ChEBI" id="CHEBI:43474"/>
        <dbReference type="ChEBI" id="CHEBI:456216"/>
        <dbReference type="EC" id="5.6.2.4"/>
    </reaction>
</comment>
<keyword evidence="3" id="KW-0378">Hydrolase</keyword>
<evidence type="ECO:0000256" key="9">
    <source>
        <dbReference type="ARBA" id="ARBA00034808"/>
    </source>
</evidence>
<dbReference type="PROSITE" id="PS51217">
    <property type="entry name" value="UVRD_HELICASE_CTER"/>
    <property type="match status" value="1"/>
</dbReference>
<comment type="similarity">
    <text evidence="1">Belongs to the helicase family. UvrD subfamily.</text>
</comment>
<dbReference type="SUPFAM" id="SSF52540">
    <property type="entry name" value="P-loop containing nucleoside triphosphate hydrolases"/>
    <property type="match status" value="1"/>
</dbReference>
<evidence type="ECO:0000256" key="10">
    <source>
        <dbReference type="ARBA" id="ARBA00048988"/>
    </source>
</evidence>
<dbReference type="InterPro" id="IPR013986">
    <property type="entry name" value="DExx_box_DNA_helicase_dom_sf"/>
</dbReference>
<evidence type="ECO:0000256" key="1">
    <source>
        <dbReference type="ARBA" id="ARBA00009922"/>
    </source>
</evidence>
<dbReference type="GO" id="GO:0005524">
    <property type="term" value="F:ATP binding"/>
    <property type="evidence" value="ECO:0007669"/>
    <property type="project" value="UniProtKB-KW"/>
</dbReference>
<dbReference type="FunFam" id="1.10.486.10:FF:000003">
    <property type="entry name" value="ATP-dependent DNA helicase"/>
    <property type="match status" value="1"/>
</dbReference>
<dbReference type="GO" id="GO:0006260">
    <property type="term" value="P:DNA replication"/>
    <property type="evidence" value="ECO:0007669"/>
    <property type="project" value="InterPro"/>
</dbReference>
<sequence length="757" mass="83556">MTDDLLEGLNPVQYEAVTHTHGPLLIVAGAGSGKTRVLTHRIAHLIQAEGVSPFEILAITFTNKAAQEMKERVAALVGPVAEKMWVSTFHSACVRILRRDAGRLGFPASFTIYDQSDAQRLTSYVIRDLGLDAKKFPPRSVHSSISAAKNDGYGAKAYSEKASTIFERKISDVYNEYQARLLKAGAMDFDDLLANTVELFRQFPEVLETYQRRFSHVMVDEYQDTNQVQNELVLMLSQPQGNVCVVGDSDQSIYRFRGADMRNILEFENAFPDVTVVLLEQNYRSTQTILDAANAVIANNFGRKPKELWTDSGHGDAIVRYQADDEADEAQWIANQLMALHDAGHVWSDSAIFYRTNAQSRVVEEYLMRVGIPYKVIGGTRFYDRREVRDALSYLKCVVNPSDEVSMKRVLNVPKRGIGESSVGRLDAWARSHGLAFIEALREAGDAGVTGKALKGIDGFLKLLDDLQLFVDDGPSAVIEAAMQRSGYLEELEAEHSIEAEGRMENIAELVGVARDFGSIDEFLEQVGLVADIDSLDPDDSAVVMMTLHSAKGLEFPNVFLIGMEDGIFPHMRSIGDPDELEEERRLAYVGITRARERLYMTHAWARSIYGSTQYNPPSRFFEEIPPQLLKVVEGTRRQSQRATGGTSGGTYGRTSGSSWSNRTATKNNDDDWSGSVIGGRSHSDESIEAALKPAPPAPSGADQIGLRVGDDVHHGKFGDGVITAIEGSGDKAEAVVHFRGVGEKRLLLAWAPLAKR</sequence>
<evidence type="ECO:0000313" key="14">
    <source>
        <dbReference type="EMBL" id="CAB4605480.1"/>
    </source>
</evidence>
<evidence type="ECO:0000256" key="7">
    <source>
        <dbReference type="ARBA" id="ARBA00023235"/>
    </source>
</evidence>
<organism evidence="14">
    <name type="scientific">freshwater metagenome</name>
    <dbReference type="NCBI Taxonomy" id="449393"/>
    <lineage>
        <taxon>unclassified sequences</taxon>
        <taxon>metagenomes</taxon>
        <taxon>ecological metagenomes</taxon>
    </lineage>
</organism>
<dbReference type="PANTHER" id="PTHR11070">
    <property type="entry name" value="UVRD / RECB / PCRA DNA HELICASE FAMILY MEMBER"/>
    <property type="match status" value="1"/>
</dbReference>
<evidence type="ECO:0000256" key="3">
    <source>
        <dbReference type="ARBA" id="ARBA00022801"/>
    </source>
</evidence>
<dbReference type="CDD" id="cd17932">
    <property type="entry name" value="DEXQc_UvrD"/>
    <property type="match status" value="1"/>
</dbReference>
<feature type="region of interest" description="Disordered" evidence="11">
    <location>
        <begin position="635"/>
        <end position="708"/>
    </location>
</feature>
<feature type="domain" description="UvrD-like helicase ATP-binding" evidence="12">
    <location>
        <begin position="7"/>
        <end position="286"/>
    </location>
</feature>
<gene>
    <name evidence="14" type="ORF">UFOPK1835_00733</name>
</gene>
<dbReference type="Pfam" id="PF13361">
    <property type="entry name" value="UvrD_C"/>
    <property type="match status" value="2"/>
</dbReference>
<dbReference type="Gene3D" id="1.10.10.160">
    <property type="match status" value="1"/>
</dbReference>
<dbReference type="AlphaFoldDB" id="A0A6J6GYM4"/>
<feature type="domain" description="UvrD-like helicase C-terminal" evidence="13">
    <location>
        <begin position="287"/>
        <end position="553"/>
    </location>
</feature>
<dbReference type="InterPro" id="IPR005751">
    <property type="entry name" value="ATP-dep_DNA_helicase_PcrA"/>
</dbReference>
<protein>
    <recommendedName>
        <fullName evidence="9">DNA 3'-5' helicase</fullName>
        <ecNumber evidence="9">5.6.2.4</ecNumber>
    </recommendedName>
</protein>
<evidence type="ECO:0000259" key="12">
    <source>
        <dbReference type="PROSITE" id="PS51198"/>
    </source>
</evidence>
<keyword evidence="2" id="KW-0547">Nucleotide-binding</keyword>
<dbReference type="GO" id="GO:0033202">
    <property type="term" value="C:DNA helicase complex"/>
    <property type="evidence" value="ECO:0007669"/>
    <property type="project" value="TreeGrafter"/>
</dbReference>
<evidence type="ECO:0000256" key="2">
    <source>
        <dbReference type="ARBA" id="ARBA00022741"/>
    </source>
</evidence>
<dbReference type="Gene3D" id="1.10.486.10">
    <property type="entry name" value="PCRA, domain 4"/>
    <property type="match status" value="1"/>
</dbReference>
<accession>A0A6J6GYM4</accession>
<dbReference type="GO" id="GO:0003677">
    <property type="term" value="F:DNA binding"/>
    <property type="evidence" value="ECO:0007669"/>
    <property type="project" value="UniProtKB-KW"/>
</dbReference>
<dbReference type="EMBL" id="CAEZUP010000023">
    <property type="protein sequence ID" value="CAB4605480.1"/>
    <property type="molecule type" value="Genomic_DNA"/>
</dbReference>
<dbReference type="GO" id="GO:0016787">
    <property type="term" value="F:hydrolase activity"/>
    <property type="evidence" value="ECO:0007669"/>
    <property type="project" value="UniProtKB-KW"/>
</dbReference>
<name>A0A6J6GYM4_9ZZZZ</name>
<evidence type="ECO:0000259" key="13">
    <source>
        <dbReference type="PROSITE" id="PS51217"/>
    </source>
</evidence>
<dbReference type="GO" id="GO:0043138">
    <property type="term" value="F:3'-5' DNA helicase activity"/>
    <property type="evidence" value="ECO:0007669"/>
    <property type="project" value="UniProtKB-EC"/>
</dbReference>
<keyword evidence="5" id="KW-0067">ATP-binding</keyword>
<dbReference type="FunFam" id="1.10.10.160:FF:000001">
    <property type="entry name" value="ATP-dependent DNA helicase"/>
    <property type="match status" value="1"/>
</dbReference>
<reference evidence="14" key="1">
    <citation type="submission" date="2020-05" db="EMBL/GenBank/DDBJ databases">
        <authorList>
            <person name="Chiriac C."/>
            <person name="Salcher M."/>
            <person name="Ghai R."/>
            <person name="Kavagutti S V."/>
        </authorList>
    </citation>
    <scope>NUCLEOTIDE SEQUENCE</scope>
</reference>
<keyword evidence="6" id="KW-0238">DNA-binding</keyword>
<dbReference type="Gene3D" id="3.40.50.300">
    <property type="entry name" value="P-loop containing nucleotide triphosphate hydrolases"/>
    <property type="match status" value="2"/>
</dbReference>
<dbReference type="InterPro" id="IPR000212">
    <property type="entry name" value="DNA_helicase_UvrD/REP"/>
</dbReference>
<dbReference type="GO" id="GO:0005829">
    <property type="term" value="C:cytosol"/>
    <property type="evidence" value="ECO:0007669"/>
    <property type="project" value="TreeGrafter"/>
</dbReference>
<keyword evidence="7" id="KW-0413">Isomerase</keyword>
<dbReference type="NCBIfam" id="TIGR01073">
    <property type="entry name" value="pcrA"/>
    <property type="match status" value="1"/>
</dbReference>
<dbReference type="CDD" id="cd18807">
    <property type="entry name" value="SF1_C_UvrD"/>
    <property type="match status" value="1"/>
</dbReference>
<dbReference type="Pfam" id="PF21196">
    <property type="entry name" value="PcrA_UvrD_tudor"/>
    <property type="match status" value="1"/>
</dbReference>